<keyword evidence="2" id="KW-1185">Reference proteome</keyword>
<accession>A0ABM1REW5</accession>
<reference evidence="2" key="1">
    <citation type="journal article" date="2014" name="Nat. Commun.">
        <title>The emerging biofuel crop Camelina sativa retains a highly undifferentiated hexaploid genome structure.</title>
        <authorList>
            <person name="Kagale S."/>
            <person name="Koh C."/>
            <person name="Nixon J."/>
            <person name="Bollina V."/>
            <person name="Clarke W.E."/>
            <person name="Tuteja R."/>
            <person name="Spillane C."/>
            <person name="Robinson S.J."/>
            <person name="Links M.G."/>
            <person name="Clarke C."/>
            <person name="Higgins E.E."/>
            <person name="Huebert T."/>
            <person name="Sharpe A.G."/>
            <person name="Parkin I.A."/>
        </authorList>
    </citation>
    <scope>NUCLEOTIDE SEQUENCE [LARGE SCALE GENOMIC DNA]</scope>
    <source>
        <strain evidence="2">cv. DH55</strain>
    </source>
</reference>
<protein>
    <submittedName>
        <fullName evidence="3">Defensin-like protein 113</fullName>
    </submittedName>
</protein>
<feature type="signal peptide" evidence="1">
    <location>
        <begin position="1"/>
        <end position="24"/>
    </location>
</feature>
<name>A0ABM1REW5_CAMSA</name>
<dbReference type="RefSeq" id="XP_019097553.1">
    <property type="nucleotide sequence ID" value="XM_019242008.1"/>
</dbReference>
<proteinExistence type="predicted"/>
<sequence>MTNSKKMIIVFVFTILFVMSSVHSSDSTLGYNVRRKQAHEQCYSPCTSGDEECDLCCARTSDIYFGKCISRKCHCLVKTEII</sequence>
<gene>
    <name evidence="3" type="primary">LOC109131278</name>
</gene>
<evidence type="ECO:0000256" key="1">
    <source>
        <dbReference type="SAM" id="SignalP"/>
    </source>
</evidence>
<keyword evidence="1" id="KW-0732">Signal</keyword>
<evidence type="ECO:0000313" key="3">
    <source>
        <dbReference type="RefSeq" id="XP_019097553.1"/>
    </source>
</evidence>
<organism evidence="2 3">
    <name type="scientific">Camelina sativa</name>
    <name type="common">False flax</name>
    <name type="synonym">Myagrum sativum</name>
    <dbReference type="NCBI Taxonomy" id="90675"/>
    <lineage>
        <taxon>Eukaryota</taxon>
        <taxon>Viridiplantae</taxon>
        <taxon>Streptophyta</taxon>
        <taxon>Embryophyta</taxon>
        <taxon>Tracheophyta</taxon>
        <taxon>Spermatophyta</taxon>
        <taxon>Magnoliopsida</taxon>
        <taxon>eudicotyledons</taxon>
        <taxon>Gunneridae</taxon>
        <taxon>Pentapetalae</taxon>
        <taxon>rosids</taxon>
        <taxon>malvids</taxon>
        <taxon>Brassicales</taxon>
        <taxon>Brassicaceae</taxon>
        <taxon>Camelineae</taxon>
        <taxon>Camelina</taxon>
    </lineage>
</organism>
<dbReference type="Proteomes" id="UP000694864">
    <property type="component" value="Chromosome 20"/>
</dbReference>
<evidence type="ECO:0000313" key="2">
    <source>
        <dbReference type="Proteomes" id="UP000694864"/>
    </source>
</evidence>
<feature type="chain" id="PRO_5046808758" evidence="1">
    <location>
        <begin position="25"/>
        <end position="82"/>
    </location>
</feature>
<reference evidence="3" key="2">
    <citation type="submission" date="2025-08" db="UniProtKB">
        <authorList>
            <consortium name="RefSeq"/>
        </authorList>
    </citation>
    <scope>IDENTIFICATION</scope>
    <source>
        <tissue evidence="3">Leaf</tissue>
    </source>
</reference>
<dbReference type="PROSITE" id="PS01138">
    <property type="entry name" value="SCORP_SHORT_TOXIN"/>
    <property type="match status" value="1"/>
</dbReference>
<dbReference type="GeneID" id="109131278"/>